<evidence type="ECO:0000256" key="6">
    <source>
        <dbReference type="ARBA" id="ARBA00022692"/>
    </source>
</evidence>
<evidence type="ECO:0000256" key="3">
    <source>
        <dbReference type="ARBA" id="ARBA00022448"/>
    </source>
</evidence>
<feature type="domain" description="T2SS protein K second SAM-like" evidence="13">
    <location>
        <begin position="239"/>
        <end position="296"/>
    </location>
</feature>
<evidence type="ECO:0000256" key="1">
    <source>
        <dbReference type="ARBA" id="ARBA00004533"/>
    </source>
</evidence>
<organism evidence="15 16">
    <name type="scientific">Marinobacter azerbaijanicus</name>
    <dbReference type="NCBI Taxonomy" id="3050455"/>
    <lineage>
        <taxon>Bacteria</taxon>
        <taxon>Pseudomonadati</taxon>
        <taxon>Pseudomonadota</taxon>
        <taxon>Gammaproteobacteria</taxon>
        <taxon>Pseudomonadales</taxon>
        <taxon>Marinobacteraceae</taxon>
        <taxon>Marinobacter</taxon>
    </lineage>
</organism>
<evidence type="ECO:0000256" key="11">
    <source>
        <dbReference type="SAM" id="MobiDB-lite"/>
    </source>
</evidence>
<keyword evidence="4 10" id="KW-1003">Cell membrane</keyword>
<dbReference type="InterPro" id="IPR010994">
    <property type="entry name" value="RuvA_2-like"/>
</dbReference>
<dbReference type="SUPFAM" id="SSF47781">
    <property type="entry name" value="RuvA domain 2-like"/>
    <property type="match status" value="1"/>
</dbReference>
<dbReference type="PIRSF" id="PIRSF002786">
    <property type="entry name" value="XcpX"/>
    <property type="match status" value="1"/>
</dbReference>
<keyword evidence="16" id="KW-1185">Reference proteome</keyword>
<keyword evidence="8 12" id="KW-1133">Transmembrane helix</keyword>
<reference evidence="15 16" key="1">
    <citation type="submission" date="2023-06" db="EMBL/GenBank/DDBJ databases">
        <title>Marinobacter azerbaijanicus a moderately halophilic, isolated from Urmia Lake in Azerbaijan region of Iran.</title>
        <authorList>
            <person name="Sanchez-Porro C."/>
            <person name="Aghdam E.M."/>
            <person name="Saheb S.M."/>
            <person name="Tarhriz V."/>
            <person name="Kazemi E."/>
            <person name="Ammozegar M.A."/>
            <person name="Ventosa A."/>
            <person name="Hejazi M.S."/>
        </authorList>
    </citation>
    <scope>NUCLEOTIDE SEQUENCE [LARGE SCALE GENOMIC DNA]</scope>
    <source>
        <strain evidence="15 16">TBZ242</strain>
    </source>
</reference>
<accession>A0ABT7IH59</accession>
<dbReference type="InterPro" id="IPR045584">
    <property type="entry name" value="Pilin-like"/>
</dbReference>
<dbReference type="Pfam" id="PF21687">
    <property type="entry name" value="T2SSK_1st"/>
    <property type="match status" value="1"/>
</dbReference>
<evidence type="ECO:0000256" key="12">
    <source>
        <dbReference type="SAM" id="Phobius"/>
    </source>
</evidence>
<evidence type="ECO:0000256" key="5">
    <source>
        <dbReference type="ARBA" id="ARBA00022519"/>
    </source>
</evidence>
<evidence type="ECO:0000259" key="14">
    <source>
        <dbReference type="Pfam" id="PF21687"/>
    </source>
</evidence>
<dbReference type="Gene3D" id="3.30.1300.30">
    <property type="entry name" value="GSPII I/J protein-like"/>
    <property type="match status" value="1"/>
</dbReference>
<dbReference type="EMBL" id="JASSVS010000014">
    <property type="protein sequence ID" value="MDL0433507.1"/>
    <property type="molecule type" value="Genomic_DNA"/>
</dbReference>
<dbReference type="InterPro" id="IPR049031">
    <property type="entry name" value="T2SSK_SAM-like_1st"/>
</dbReference>
<feature type="domain" description="T2SS protein K first SAM-like" evidence="14">
    <location>
        <begin position="131"/>
        <end position="233"/>
    </location>
</feature>
<keyword evidence="7" id="KW-0653">Protein transport</keyword>
<evidence type="ECO:0000313" key="16">
    <source>
        <dbReference type="Proteomes" id="UP001227964"/>
    </source>
</evidence>
<dbReference type="Proteomes" id="UP001227964">
    <property type="component" value="Unassembled WGS sequence"/>
</dbReference>
<dbReference type="RefSeq" id="WP_285393369.1">
    <property type="nucleotide sequence ID" value="NZ_JASSVS010000014.1"/>
</dbReference>
<evidence type="ECO:0000256" key="10">
    <source>
        <dbReference type="PIRNR" id="PIRNR002786"/>
    </source>
</evidence>
<gene>
    <name evidence="15" type="primary">gspK</name>
    <name evidence="15" type="ORF">QPM17_20390</name>
</gene>
<evidence type="ECO:0000256" key="8">
    <source>
        <dbReference type="ARBA" id="ARBA00022989"/>
    </source>
</evidence>
<dbReference type="InterPro" id="IPR038072">
    <property type="entry name" value="GspK_central_sf"/>
</dbReference>
<dbReference type="Pfam" id="PF03934">
    <property type="entry name" value="T2SSK"/>
    <property type="match status" value="1"/>
</dbReference>
<dbReference type="NCBIfam" id="NF037980">
    <property type="entry name" value="T2SS_GspK"/>
    <property type="match status" value="1"/>
</dbReference>
<evidence type="ECO:0000259" key="13">
    <source>
        <dbReference type="Pfam" id="PF03934"/>
    </source>
</evidence>
<name>A0ABT7IH59_9GAMM</name>
<comment type="subcellular location">
    <subcellularLocation>
        <location evidence="1 10">Cell inner membrane</location>
    </subcellularLocation>
</comment>
<protein>
    <recommendedName>
        <fullName evidence="10">Type II secretion system protein K</fullName>
    </recommendedName>
</protein>
<evidence type="ECO:0000313" key="15">
    <source>
        <dbReference type="EMBL" id="MDL0433507.1"/>
    </source>
</evidence>
<feature type="transmembrane region" description="Helical" evidence="12">
    <location>
        <begin position="31"/>
        <end position="51"/>
    </location>
</feature>
<keyword evidence="6 12" id="KW-0812">Transmembrane</keyword>
<dbReference type="Gene3D" id="1.10.40.60">
    <property type="entry name" value="EpsJ-like"/>
    <property type="match status" value="2"/>
</dbReference>
<dbReference type="InterPro" id="IPR005628">
    <property type="entry name" value="GspK"/>
</dbReference>
<evidence type="ECO:0000256" key="7">
    <source>
        <dbReference type="ARBA" id="ARBA00022927"/>
    </source>
</evidence>
<comment type="caution">
    <text evidence="15">The sequence shown here is derived from an EMBL/GenBank/DDBJ whole genome shotgun (WGS) entry which is preliminary data.</text>
</comment>
<evidence type="ECO:0000256" key="2">
    <source>
        <dbReference type="ARBA" id="ARBA00007246"/>
    </source>
</evidence>
<dbReference type="SUPFAM" id="SSF158544">
    <property type="entry name" value="GspK insert domain-like"/>
    <property type="match status" value="1"/>
</dbReference>
<dbReference type="InterPro" id="IPR049179">
    <property type="entry name" value="T2SSK_SAM-like_2nd"/>
</dbReference>
<sequence length="352" mass="38478">MPSSRATVKAGAVMPAANPLMLRAPASRQGGVALIMVLLAMALVVMLAAGMTQQQSVRVFRASHYLAQQQGHSVALGAEAFARQILVRDFEEDKENNAMVDSLDEFWAQNAAILPIDDNGVAEVQIDGLGGRINLNDLVRGNGQVDQVTRDRLTRLLQVLEITTVSVDALIDWIDPNDQTVSAYGAEDGQYLMQEPAYRAGNQPFVTVSELRLIDGMTEEAYQALQPHVTALPVAGLGINVNTASAAVLRSLHEELTQAQADAILEKRQEERFENIGDFLALPEFSGLGLKSTGLGLQTRFFEVVSRITYDDRVANLVSTVYRSPEGEMQTVHRDTGQKNRITKEPFSISQE</sequence>
<dbReference type="PANTHER" id="PTHR38831:SF1">
    <property type="entry name" value="TYPE II SECRETION SYSTEM PROTEIN K-RELATED"/>
    <property type="match status" value="1"/>
</dbReference>
<proteinExistence type="inferred from homology"/>
<keyword evidence="9 10" id="KW-0472">Membrane</keyword>
<evidence type="ECO:0000256" key="4">
    <source>
        <dbReference type="ARBA" id="ARBA00022475"/>
    </source>
</evidence>
<comment type="similarity">
    <text evidence="2 10">Belongs to the GSP K family.</text>
</comment>
<keyword evidence="5 10" id="KW-0997">Cell inner membrane</keyword>
<feature type="region of interest" description="Disordered" evidence="11">
    <location>
        <begin position="328"/>
        <end position="352"/>
    </location>
</feature>
<keyword evidence="3 10" id="KW-0813">Transport</keyword>
<evidence type="ECO:0000256" key="9">
    <source>
        <dbReference type="ARBA" id="ARBA00023136"/>
    </source>
</evidence>
<dbReference type="SUPFAM" id="SSF54523">
    <property type="entry name" value="Pili subunits"/>
    <property type="match status" value="1"/>
</dbReference>
<feature type="compositionally biased region" description="Basic and acidic residues" evidence="11">
    <location>
        <begin position="331"/>
        <end position="344"/>
    </location>
</feature>
<dbReference type="PANTHER" id="PTHR38831">
    <property type="entry name" value="TYPE II SECRETION SYSTEM PROTEIN K"/>
    <property type="match status" value="1"/>
</dbReference>